<reference evidence="1 2" key="1">
    <citation type="submission" date="2021-03" db="EMBL/GenBank/DDBJ databases">
        <title>Sequencing the genomes of 1000 actinobacteria strains.</title>
        <authorList>
            <person name="Klenk H.-P."/>
        </authorList>
    </citation>
    <scope>NUCLEOTIDE SEQUENCE [LARGE SCALE GENOMIC DNA]</scope>
    <source>
        <strain evidence="1 2">DSM 46713</strain>
    </source>
</reference>
<evidence type="ECO:0008006" key="3">
    <source>
        <dbReference type="Google" id="ProtNLM"/>
    </source>
</evidence>
<comment type="caution">
    <text evidence="1">The sequence shown here is derived from an EMBL/GenBank/DDBJ whole genome shotgun (WGS) entry which is preliminary data.</text>
</comment>
<sequence>MTQANFTVRVALVGYTGLLGDIVRQAIKEAPDLVLVEQLTTPGPDLDLLPVDADFILWNEADETRIAEWLKGLTHRHSPRVLATLSDGQQAALWELNRPGFDAHVVMGVQPLVGLCL</sequence>
<organism evidence="1 2">
    <name type="scientific">Mycolicibacterium lutetiense</name>
    <dbReference type="NCBI Taxonomy" id="1641992"/>
    <lineage>
        <taxon>Bacteria</taxon>
        <taxon>Bacillati</taxon>
        <taxon>Actinomycetota</taxon>
        <taxon>Actinomycetes</taxon>
        <taxon>Mycobacteriales</taxon>
        <taxon>Mycobacteriaceae</taxon>
        <taxon>Mycolicibacterium</taxon>
    </lineage>
</organism>
<dbReference type="EMBL" id="JAGIOP010000002">
    <property type="protein sequence ID" value="MBP2452430.1"/>
    <property type="molecule type" value="Genomic_DNA"/>
</dbReference>
<gene>
    <name evidence="1" type="ORF">JOF57_002343</name>
</gene>
<keyword evidence="2" id="KW-1185">Reference proteome</keyword>
<evidence type="ECO:0000313" key="1">
    <source>
        <dbReference type="EMBL" id="MBP2452430.1"/>
    </source>
</evidence>
<accession>A0ABS4ZSF4</accession>
<dbReference type="RefSeq" id="WP_209916558.1">
    <property type="nucleotide sequence ID" value="NZ_JAGIOP010000002.1"/>
</dbReference>
<dbReference type="Proteomes" id="UP000694460">
    <property type="component" value="Unassembled WGS sequence"/>
</dbReference>
<proteinExistence type="predicted"/>
<evidence type="ECO:0000313" key="2">
    <source>
        <dbReference type="Proteomes" id="UP000694460"/>
    </source>
</evidence>
<protein>
    <recommendedName>
        <fullName evidence="3">Dihydrodipicolinate reductase</fullName>
    </recommendedName>
</protein>
<name>A0ABS4ZSF4_9MYCO</name>